<accession>A0A0P7BRI7</accession>
<dbReference type="PANTHER" id="PTHR13104">
    <property type="entry name" value="MED-6-RELATED"/>
    <property type="match status" value="1"/>
</dbReference>
<keyword evidence="5" id="KW-0804">Transcription</keyword>
<evidence type="ECO:0000256" key="5">
    <source>
        <dbReference type="ARBA" id="ARBA00023163"/>
    </source>
</evidence>
<keyword evidence="4" id="KW-0805">Transcription regulation</keyword>
<dbReference type="Pfam" id="PF04934">
    <property type="entry name" value="Med6"/>
    <property type="match status" value="1"/>
</dbReference>
<dbReference type="AlphaFoldDB" id="A0A0P7BRI7"/>
<feature type="region of interest" description="Disordered" evidence="8">
    <location>
        <begin position="267"/>
        <end position="312"/>
    </location>
</feature>
<dbReference type="Gene3D" id="3.10.450.580">
    <property type="entry name" value="Mediator complex, subunit Med6"/>
    <property type="match status" value="1"/>
</dbReference>
<gene>
    <name evidence="9" type="ORF">AK830_g2539</name>
</gene>
<comment type="similarity">
    <text evidence="2">Belongs to the Mediator complex subunit 6 family.</text>
</comment>
<organism evidence="9 10">
    <name type="scientific">Neonectria ditissima</name>
    <dbReference type="NCBI Taxonomy" id="78410"/>
    <lineage>
        <taxon>Eukaryota</taxon>
        <taxon>Fungi</taxon>
        <taxon>Dikarya</taxon>
        <taxon>Ascomycota</taxon>
        <taxon>Pezizomycotina</taxon>
        <taxon>Sordariomycetes</taxon>
        <taxon>Hypocreomycetidae</taxon>
        <taxon>Hypocreales</taxon>
        <taxon>Nectriaceae</taxon>
        <taxon>Neonectria</taxon>
    </lineage>
</organism>
<keyword evidence="10" id="KW-1185">Reference proteome</keyword>
<dbReference type="InterPro" id="IPR038566">
    <property type="entry name" value="Mediator_Med6_sf"/>
</dbReference>
<feature type="region of interest" description="Disordered" evidence="8">
    <location>
        <begin position="360"/>
        <end position="411"/>
    </location>
</feature>
<feature type="compositionally biased region" description="Low complexity" evidence="8">
    <location>
        <begin position="288"/>
        <end position="302"/>
    </location>
</feature>
<dbReference type="GO" id="GO:0006357">
    <property type="term" value="P:regulation of transcription by RNA polymerase II"/>
    <property type="evidence" value="ECO:0007669"/>
    <property type="project" value="InterPro"/>
</dbReference>
<dbReference type="OrthoDB" id="344220at2759"/>
<keyword evidence="6" id="KW-0539">Nucleus</keyword>
<evidence type="ECO:0000256" key="1">
    <source>
        <dbReference type="ARBA" id="ARBA00004123"/>
    </source>
</evidence>
<sequence>MKTRWLKAAAATTTSTATVAKWGKKVAAPCISVRRALEAKTPRHRSFPSSGSLPLPRFPIREHKGAQGNQPLTSQSRRAPASRRSKTTSPTDIIAAVMSNPNDPPLDEIQWRSPPIVASMGGLHSNTILFYFAESPFFERTSNNAVIMNQAMNNMAMYHYIQTREAFESRLKTMSGLEFIVGEEPAEMAPGTGTGVWIIRKQTRRKRYDEEDEVTVHASYFVVGDNIYQAPTLGDILASRIMTISSAIAKALPAAESVRKWRPSLGHVYKLPSNQPSTKQKTHDSKEATPAPDDTDKATTTAQKKEQLSLERLAEESFMTHMKYGGEYVDENPITGRPGEFHLSSTGRKVVPPPQLAKAVGIGPISGPTLNTKFEDKKDGKADKTPKSATAPKPKRRKSKMSMSTSTPMAS</sequence>
<comment type="subcellular location">
    <subcellularLocation>
        <location evidence="1">Nucleus</location>
    </subcellularLocation>
</comment>
<dbReference type="STRING" id="78410.A0A0P7BRI7"/>
<evidence type="ECO:0000256" key="6">
    <source>
        <dbReference type="ARBA" id="ARBA00023242"/>
    </source>
</evidence>
<feature type="compositionally biased region" description="Basic and acidic residues" evidence="8">
    <location>
        <begin position="373"/>
        <end position="386"/>
    </location>
</feature>
<feature type="region of interest" description="Disordered" evidence="8">
    <location>
        <begin position="39"/>
        <end position="90"/>
    </location>
</feature>
<reference evidence="9 10" key="1">
    <citation type="submission" date="2015-09" db="EMBL/GenBank/DDBJ databases">
        <title>Draft genome of a European isolate of the apple canker pathogen Neonectria ditissima.</title>
        <authorList>
            <person name="Gomez-Cortecero A."/>
            <person name="Harrison R.J."/>
            <person name="Armitage A.D."/>
        </authorList>
    </citation>
    <scope>NUCLEOTIDE SEQUENCE [LARGE SCALE GENOMIC DNA]</scope>
    <source>
        <strain evidence="9 10">R09/05</strain>
    </source>
</reference>
<name>A0A0P7BRI7_9HYPO</name>
<feature type="compositionally biased region" description="Low complexity" evidence="8">
    <location>
        <begin position="401"/>
        <end position="411"/>
    </location>
</feature>
<evidence type="ECO:0000256" key="7">
    <source>
        <dbReference type="ARBA" id="ARBA00031259"/>
    </source>
</evidence>
<dbReference type="EMBL" id="LKCW01000024">
    <property type="protein sequence ID" value="KPM44043.1"/>
    <property type="molecule type" value="Genomic_DNA"/>
</dbReference>
<evidence type="ECO:0000256" key="3">
    <source>
        <dbReference type="ARBA" id="ARBA00020634"/>
    </source>
</evidence>
<protein>
    <recommendedName>
        <fullName evidence="3">Mediator of RNA polymerase II transcription subunit 6</fullName>
    </recommendedName>
    <alternativeName>
        <fullName evidence="7">Mediator complex subunit 6</fullName>
    </alternativeName>
</protein>
<evidence type="ECO:0000313" key="10">
    <source>
        <dbReference type="Proteomes" id="UP000050424"/>
    </source>
</evidence>
<evidence type="ECO:0000256" key="2">
    <source>
        <dbReference type="ARBA" id="ARBA00007526"/>
    </source>
</evidence>
<proteinExistence type="inferred from homology"/>
<dbReference type="Proteomes" id="UP000050424">
    <property type="component" value="Unassembled WGS sequence"/>
</dbReference>
<evidence type="ECO:0000313" key="9">
    <source>
        <dbReference type="EMBL" id="KPM44043.1"/>
    </source>
</evidence>
<comment type="caution">
    <text evidence="9">The sequence shown here is derived from an EMBL/GenBank/DDBJ whole genome shotgun (WGS) entry which is preliminary data.</text>
</comment>
<dbReference type="GO" id="GO:0003712">
    <property type="term" value="F:transcription coregulator activity"/>
    <property type="evidence" value="ECO:0007669"/>
    <property type="project" value="InterPro"/>
</dbReference>
<dbReference type="GO" id="GO:0016592">
    <property type="term" value="C:mediator complex"/>
    <property type="evidence" value="ECO:0007669"/>
    <property type="project" value="InterPro"/>
</dbReference>
<evidence type="ECO:0000256" key="8">
    <source>
        <dbReference type="SAM" id="MobiDB-lite"/>
    </source>
</evidence>
<feature type="compositionally biased region" description="Basic and acidic residues" evidence="8">
    <location>
        <begin position="303"/>
        <end position="312"/>
    </location>
</feature>
<evidence type="ECO:0000256" key="4">
    <source>
        <dbReference type="ARBA" id="ARBA00023015"/>
    </source>
</evidence>
<dbReference type="InterPro" id="IPR007018">
    <property type="entry name" value="Mediator_Med6"/>
</dbReference>